<dbReference type="AlphaFoldDB" id="A0A1V8TK50"/>
<accession>A0A1V8TK50</accession>
<reference evidence="2" key="1">
    <citation type="submission" date="2017-03" db="EMBL/GenBank/DDBJ databases">
        <title>Genomes of endolithic fungi from Antarctica.</title>
        <authorList>
            <person name="Coleine C."/>
            <person name="Masonjones S."/>
            <person name="Stajich J.E."/>
        </authorList>
    </citation>
    <scope>NUCLEOTIDE SEQUENCE [LARGE SCALE GENOMIC DNA]</scope>
    <source>
        <strain evidence="2">CCFEE 5527</strain>
    </source>
</reference>
<sequence>MATNPQTSSRLLNLAPELRNRIYNLIFTPATQRVELIQLRQCAPQKSILLACQMIYAEANAMYKASFRQYLSRTVFHAQYNQISSSDVQHVRSNACDEADLSCITKLVLHGHYKNENHTIYSPHYTIILTPLPGARWSIAVRPLGGSDWSTLQLLARKSGMCVLRISPQVLRTYSNLNDSIVEGLSLPPAKEPTLKAGLALW</sequence>
<dbReference type="OrthoDB" id="3846796at2759"/>
<dbReference type="EMBL" id="NAJO01000006">
    <property type="protein sequence ID" value="OQO11756.1"/>
    <property type="molecule type" value="Genomic_DNA"/>
</dbReference>
<dbReference type="Proteomes" id="UP000192596">
    <property type="component" value="Unassembled WGS sequence"/>
</dbReference>
<evidence type="ECO:0000313" key="2">
    <source>
        <dbReference type="Proteomes" id="UP000192596"/>
    </source>
</evidence>
<name>A0A1V8TK50_9PEZI</name>
<comment type="caution">
    <text evidence="1">The sequence shown here is derived from an EMBL/GenBank/DDBJ whole genome shotgun (WGS) entry which is preliminary data.</text>
</comment>
<protein>
    <submittedName>
        <fullName evidence="1">Uncharacterized protein</fullName>
    </submittedName>
</protein>
<gene>
    <name evidence="1" type="ORF">B0A48_03483</name>
</gene>
<organism evidence="1 2">
    <name type="scientific">Cryoendolithus antarcticus</name>
    <dbReference type="NCBI Taxonomy" id="1507870"/>
    <lineage>
        <taxon>Eukaryota</taxon>
        <taxon>Fungi</taxon>
        <taxon>Dikarya</taxon>
        <taxon>Ascomycota</taxon>
        <taxon>Pezizomycotina</taxon>
        <taxon>Dothideomycetes</taxon>
        <taxon>Dothideomycetidae</taxon>
        <taxon>Cladosporiales</taxon>
        <taxon>Cladosporiaceae</taxon>
        <taxon>Cryoendolithus</taxon>
    </lineage>
</organism>
<keyword evidence="2" id="KW-1185">Reference proteome</keyword>
<proteinExistence type="predicted"/>
<dbReference type="InParanoid" id="A0A1V8TK50"/>
<evidence type="ECO:0000313" key="1">
    <source>
        <dbReference type="EMBL" id="OQO11756.1"/>
    </source>
</evidence>